<evidence type="ECO:0000259" key="2">
    <source>
        <dbReference type="Pfam" id="PF18914"/>
    </source>
</evidence>
<evidence type="ECO:0000313" key="3">
    <source>
        <dbReference type="EMBL" id="RUO58575.1"/>
    </source>
</evidence>
<keyword evidence="1" id="KW-0732">Signal</keyword>
<dbReference type="RefSeq" id="WP_126755233.1">
    <property type="nucleotide sequence ID" value="NZ_PIPY01000011.1"/>
</dbReference>
<gene>
    <name evidence="3" type="ORF">CWI71_10520</name>
</gene>
<keyword evidence="4" id="KW-1185">Reference proteome</keyword>
<dbReference type="EMBL" id="PIPY01000011">
    <property type="protein sequence ID" value="RUO58575.1"/>
    <property type="molecule type" value="Genomic_DNA"/>
</dbReference>
<dbReference type="SUPFAM" id="SSF101756">
    <property type="entry name" value="Hypothetical protein YgiW"/>
    <property type="match status" value="1"/>
</dbReference>
<protein>
    <recommendedName>
        <fullName evidence="2">DUF5666 domain-containing protein</fullName>
    </recommendedName>
</protein>
<accession>A0A432YC45</accession>
<feature type="signal peptide" evidence="1">
    <location>
        <begin position="1"/>
        <end position="21"/>
    </location>
</feature>
<dbReference type="InterPro" id="IPR043724">
    <property type="entry name" value="DUF5666"/>
</dbReference>
<dbReference type="OrthoDB" id="8482074at2"/>
<organism evidence="3 4">
    <name type="scientific">Pseudidiomarina insulisalsae</name>
    <dbReference type="NCBI Taxonomy" id="575789"/>
    <lineage>
        <taxon>Bacteria</taxon>
        <taxon>Pseudomonadati</taxon>
        <taxon>Pseudomonadota</taxon>
        <taxon>Gammaproteobacteria</taxon>
        <taxon>Alteromonadales</taxon>
        <taxon>Idiomarinaceae</taxon>
        <taxon>Pseudidiomarina</taxon>
    </lineage>
</organism>
<dbReference type="AlphaFoldDB" id="A0A432YC45"/>
<reference evidence="4" key="1">
    <citation type="journal article" date="2018" name="Front. Microbiol.">
        <title>Genome-Based Analysis Reveals the Taxonomy and Diversity of the Family Idiomarinaceae.</title>
        <authorList>
            <person name="Liu Y."/>
            <person name="Lai Q."/>
            <person name="Shao Z."/>
        </authorList>
    </citation>
    <scope>NUCLEOTIDE SEQUENCE [LARGE SCALE GENOMIC DNA]</scope>
    <source>
        <strain evidence="4">CVS-6</strain>
    </source>
</reference>
<feature type="chain" id="PRO_5019478623" description="DUF5666 domain-containing protein" evidence="1">
    <location>
        <begin position="22"/>
        <end position="210"/>
    </location>
</feature>
<evidence type="ECO:0000313" key="4">
    <source>
        <dbReference type="Proteomes" id="UP000288259"/>
    </source>
</evidence>
<dbReference type="Proteomes" id="UP000288259">
    <property type="component" value="Unassembled WGS sequence"/>
</dbReference>
<dbReference type="InterPro" id="IPR036700">
    <property type="entry name" value="BOBF_sf"/>
</dbReference>
<dbReference type="Gene3D" id="2.40.50.200">
    <property type="entry name" value="Bacterial OB-fold"/>
    <property type="match status" value="1"/>
</dbReference>
<feature type="domain" description="DUF5666" evidence="2">
    <location>
        <begin position="134"/>
        <end position="189"/>
    </location>
</feature>
<name>A0A432YC45_9GAMM</name>
<proteinExistence type="predicted"/>
<evidence type="ECO:0000256" key="1">
    <source>
        <dbReference type="SAM" id="SignalP"/>
    </source>
</evidence>
<sequence length="210" mass="23049">MYVSKLVVVVSAILFSVAAWSQSPYQKADNTWIQISGTIASVSANSFVMDYGDGTITVTMDEHDRDATEYQLVPDDKVTVTGLIDDDFYESTSIDARSVYVQNIGTTFYSSVVDQDTPKFTFSLPVEISEVTVHGTVTSVNPAANEFTINSAARLLTVKTDAMSYDPLDNEGYQQIKVNDIVSVSGQMDRSLLEGRVLEAEYVSSLYSAR</sequence>
<dbReference type="Pfam" id="PF18914">
    <property type="entry name" value="DUF5666"/>
    <property type="match status" value="1"/>
</dbReference>
<comment type="caution">
    <text evidence="3">The sequence shown here is derived from an EMBL/GenBank/DDBJ whole genome shotgun (WGS) entry which is preliminary data.</text>
</comment>